<dbReference type="KEGG" id="sind:105169832"/>
<evidence type="ECO:0000256" key="3">
    <source>
        <dbReference type="ARBA" id="ARBA00022692"/>
    </source>
</evidence>
<evidence type="ECO:0000256" key="7">
    <source>
        <dbReference type="SAM" id="Phobius"/>
    </source>
</evidence>
<keyword evidence="9" id="KW-1185">Reference proteome</keyword>
<dbReference type="Gramene" id="SIN_1014606.t">
    <property type="protein sequence ID" value="SIN_1014606.t"/>
    <property type="gene ID" value="SIN_1014606"/>
</dbReference>
<sequence>MPEMLNVRVDSSIGSSKVIPIFHQVVLTDQNGREEHENIHNNNLPAESVAVEEVLSNTIIGIPEEDEFSGEMNPQDAWLPITESRKGNTLTAALHLLSSGIGTQALLLPFAFISLGWFWGILLLSLVYSWQLYTIWLLVNLHEPSPQNGIRYSRFLHLSIVAFGEKLGKWVAMFPTFYLSGGTCALYIISGGTTMELLYQAMCEDNLKCQAKSLTGAQWFLLFICLAIFIAFFVRNLNSVAPISLIGSITVIAYCSLLWVLSVSKGRPVDAPPILPQNNNDDAGGVFRNVLNSIGMIALAFRGHNLVLEIQGTLPTNRKQPSRKSMWRGVAISYLIIAICLFPLAIVGHWAYGNQIPINGGILTAFTKFHQNNTSKYIVGAIYLIIIINYLCAFQIYAMPVFDNLARLYTSRKNKACPSWFRAATKVWLGGLTYFVAVTFPFLPSLGAFTGSIVLPLTLAYPCLMWVAIKKPARFSRMWCLNVGLASSGIVLSLMCASAALWFLIINGVDANFFKPR</sequence>
<dbReference type="InParanoid" id="A0A6I9TXS5"/>
<feature type="transmembrane region" description="Helical" evidence="7">
    <location>
        <begin position="329"/>
        <end position="352"/>
    </location>
</feature>
<evidence type="ECO:0000313" key="9">
    <source>
        <dbReference type="Proteomes" id="UP000504604"/>
    </source>
</evidence>
<keyword evidence="4" id="KW-0029">Amino-acid transport</keyword>
<feature type="transmembrane region" description="Helical" evidence="7">
    <location>
        <begin position="211"/>
        <end position="234"/>
    </location>
</feature>
<keyword evidence="5 7" id="KW-1133">Transmembrane helix</keyword>
<feature type="transmembrane region" description="Helical" evidence="7">
    <location>
        <begin position="240"/>
        <end position="261"/>
    </location>
</feature>
<dbReference type="GO" id="GO:0016020">
    <property type="term" value="C:membrane"/>
    <property type="evidence" value="ECO:0007669"/>
    <property type="project" value="UniProtKB-SubCell"/>
</dbReference>
<gene>
    <name evidence="10" type="primary">LOC105169832</name>
</gene>
<evidence type="ECO:0000259" key="8">
    <source>
        <dbReference type="Pfam" id="PF01490"/>
    </source>
</evidence>
<dbReference type="InterPro" id="IPR013057">
    <property type="entry name" value="AA_transpt_TM"/>
</dbReference>
<evidence type="ECO:0000256" key="6">
    <source>
        <dbReference type="ARBA" id="ARBA00023136"/>
    </source>
</evidence>
<evidence type="ECO:0000256" key="4">
    <source>
        <dbReference type="ARBA" id="ARBA00022970"/>
    </source>
</evidence>
<dbReference type="PANTHER" id="PTHR48017">
    <property type="entry name" value="OS05G0424000 PROTEIN-RELATED"/>
    <property type="match status" value="1"/>
</dbReference>
<keyword evidence="6 7" id="KW-0472">Membrane</keyword>
<dbReference type="OrthoDB" id="40134at2759"/>
<accession>A0A6I9TXS5</accession>
<feature type="transmembrane region" description="Helical" evidence="7">
    <location>
        <begin position="377"/>
        <end position="402"/>
    </location>
</feature>
<comment type="subcellular location">
    <subcellularLocation>
        <location evidence="1">Membrane</location>
    </subcellularLocation>
</comment>
<feature type="transmembrane region" description="Helical" evidence="7">
    <location>
        <begin position="449"/>
        <end position="469"/>
    </location>
</feature>
<dbReference type="Proteomes" id="UP000504604">
    <property type="component" value="Linkage group LG8"/>
</dbReference>
<proteinExistence type="predicted"/>
<keyword evidence="2" id="KW-0813">Transport</keyword>
<dbReference type="GeneID" id="105169832"/>
<feature type="transmembrane region" description="Helical" evidence="7">
    <location>
        <begin position="423"/>
        <end position="443"/>
    </location>
</feature>
<keyword evidence="3 7" id="KW-0812">Transmembrane</keyword>
<feature type="transmembrane region" description="Helical" evidence="7">
    <location>
        <begin position="177"/>
        <end position="199"/>
    </location>
</feature>
<evidence type="ECO:0000256" key="1">
    <source>
        <dbReference type="ARBA" id="ARBA00004370"/>
    </source>
</evidence>
<reference evidence="10" key="1">
    <citation type="submission" date="2025-08" db="UniProtKB">
        <authorList>
            <consortium name="RefSeq"/>
        </authorList>
    </citation>
    <scope>IDENTIFICATION</scope>
</reference>
<evidence type="ECO:0000313" key="10">
    <source>
        <dbReference type="RefSeq" id="XP_011088671.1"/>
    </source>
</evidence>
<dbReference type="Pfam" id="PF01490">
    <property type="entry name" value="Aa_trans"/>
    <property type="match status" value="1"/>
</dbReference>
<dbReference type="RefSeq" id="XP_011088671.1">
    <property type="nucleotide sequence ID" value="XM_011090369.2"/>
</dbReference>
<evidence type="ECO:0000256" key="2">
    <source>
        <dbReference type="ARBA" id="ARBA00022448"/>
    </source>
</evidence>
<organism evidence="9 10">
    <name type="scientific">Sesamum indicum</name>
    <name type="common">Oriental sesame</name>
    <name type="synonym">Sesamum orientale</name>
    <dbReference type="NCBI Taxonomy" id="4182"/>
    <lineage>
        <taxon>Eukaryota</taxon>
        <taxon>Viridiplantae</taxon>
        <taxon>Streptophyta</taxon>
        <taxon>Embryophyta</taxon>
        <taxon>Tracheophyta</taxon>
        <taxon>Spermatophyta</taxon>
        <taxon>Magnoliopsida</taxon>
        <taxon>eudicotyledons</taxon>
        <taxon>Gunneridae</taxon>
        <taxon>Pentapetalae</taxon>
        <taxon>asterids</taxon>
        <taxon>lamiids</taxon>
        <taxon>Lamiales</taxon>
        <taxon>Pedaliaceae</taxon>
        <taxon>Sesamum</taxon>
    </lineage>
</organism>
<name>A0A6I9TXS5_SESIN</name>
<dbReference type="GO" id="GO:0006865">
    <property type="term" value="P:amino acid transport"/>
    <property type="evidence" value="ECO:0007669"/>
    <property type="project" value="UniProtKB-KW"/>
</dbReference>
<protein>
    <submittedName>
        <fullName evidence="10">Lysine histidine transporter-like 8</fullName>
    </submittedName>
</protein>
<feature type="domain" description="Amino acid transporter transmembrane" evidence="8">
    <location>
        <begin position="86"/>
        <end position="506"/>
    </location>
</feature>
<dbReference type="AlphaFoldDB" id="A0A6I9TXS5"/>
<feature type="transmembrane region" description="Helical" evidence="7">
    <location>
        <begin position="481"/>
        <end position="505"/>
    </location>
</feature>
<evidence type="ECO:0000256" key="5">
    <source>
        <dbReference type="ARBA" id="ARBA00022989"/>
    </source>
</evidence>
<feature type="transmembrane region" description="Helical" evidence="7">
    <location>
        <begin position="106"/>
        <end position="130"/>
    </location>
</feature>